<dbReference type="EMBL" id="JXLP01000033">
    <property type="protein sequence ID" value="KIL72515.1"/>
    <property type="molecule type" value="Genomic_DNA"/>
</dbReference>
<dbReference type="InterPro" id="IPR020288">
    <property type="entry name" value="Sheath_initiator"/>
</dbReference>
<dbReference type="SUPFAM" id="SSF160719">
    <property type="entry name" value="gpW/gp25-like"/>
    <property type="match status" value="1"/>
</dbReference>
<dbReference type="Gene3D" id="3.10.450.40">
    <property type="match status" value="1"/>
</dbReference>
<protein>
    <submittedName>
        <fullName evidence="1">Phage baseplate wedge</fullName>
    </submittedName>
</protein>
<proteinExistence type="predicted"/>
<reference evidence="1 2" key="1">
    <citation type="submission" date="2015-01" db="EMBL/GenBank/DDBJ databases">
        <title>Genome Assembly of Bacillus badius MTCC 1458.</title>
        <authorList>
            <person name="Verma A."/>
            <person name="Khatri I."/>
            <person name="Mual P."/>
            <person name="Subramanian S."/>
            <person name="Krishnamurthi S."/>
        </authorList>
    </citation>
    <scope>NUCLEOTIDE SEQUENCE [LARGE SCALE GENOMIC DNA]</scope>
    <source>
        <strain evidence="1 2">MTCC 1458</strain>
    </source>
</reference>
<name>A0ABR5AP17_BACBA</name>
<gene>
    <name evidence="1" type="ORF">SD77_3488</name>
</gene>
<sequence>MIAPKIENGDIVIKNGEWVFVEGDEELAQSVESVLQTQRGEFFLDEEGGLRHENLFGKHTDENVLRDDIIEAVSQEDRVNAVTDIQIIDDKKARKRSVLLSIEKENKQTIRNIQVPLGEGGR</sequence>
<comment type="caution">
    <text evidence="1">The sequence shown here is derived from an EMBL/GenBank/DDBJ whole genome shotgun (WGS) entry which is preliminary data.</text>
</comment>
<accession>A0ABR5AP17</accession>
<dbReference type="Proteomes" id="UP000031982">
    <property type="component" value="Unassembled WGS sequence"/>
</dbReference>
<keyword evidence="2" id="KW-1185">Reference proteome</keyword>
<dbReference type="RefSeq" id="WP_041114644.1">
    <property type="nucleotide sequence ID" value="NZ_JARTHD010000052.1"/>
</dbReference>
<evidence type="ECO:0000313" key="1">
    <source>
        <dbReference type="EMBL" id="KIL72515.1"/>
    </source>
</evidence>
<dbReference type="Pfam" id="PF10934">
    <property type="entry name" value="Sheath_initiator"/>
    <property type="match status" value="1"/>
</dbReference>
<organism evidence="1 2">
    <name type="scientific">Bacillus badius</name>
    <dbReference type="NCBI Taxonomy" id="1455"/>
    <lineage>
        <taxon>Bacteria</taxon>
        <taxon>Bacillati</taxon>
        <taxon>Bacillota</taxon>
        <taxon>Bacilli</taxon>
        <taxon>Bacillales</taxon>
        <taxon>Bacillaceae</taxon>
        <taxon>Pseudobacillus</taxon>
    </lineage>
</organism>
<evidence type="ECO:0000313" key="2">
    <source>
        <dbReference type="Proteomes" id="UP000031982"/>
    </source>
</evidence>